<dbReference type="PANTHER" id="PTHR11571:SF260">
    <property type="entry name" value="GLUTATHIONE S-TRANSFERASE"/>
    <property type="match status" value="1"/>
</dbReference>
<comment type="caution">
    <text evidence="2">The sequence shown here is derived from an EMBL/GenBank/DDBJ whole genome shotgun (WGS) entry which is preliminary data.</text>
</comment>
<organism evidence="2 3">
    <name type="scientific">Smittium megazygosporum</name>
    <dbReference type="NCBI Taxonomy" id="133381"/>
    <lineage>
        <taxon>Eukaryota</taxon>
        <taxon>Fungi</taxon>
        <taxon>Fungi incertae sedis</taxon>
        <taxon>Zoopagomycota</taxon>
        <taxon>Kickxellomycotina</taxon>
        <taxon>Harpellomycetes</taxon>
        <taxon>Harpellales</taxon>
        <taxon>Legeriomycetaceae</taxon>
        <taxon>Smittium</taxon>
    </lineage>
</organism>
<evidence type="ECO:0000313" key="2">
    <source>
        <dbReference type="EMBL" id="PVU87720.1"/>
    </source>
</evidence>
<protein>
    <recommendedName>
        <fullName evidence="1">GST N-terminal domain-containing protein</fullName>
    </recommendedName>
</protein>
<dbReference type="STRING" id="133381.A0A2T9Y5V8"/>
<dbReference type="EMBL" id="MBFS01003249">
    <property type="protein sequence ID" value="PVU87720.1"/>
    <property type="molecule type" value="Genomic_DNA"/>
</dbReference>
<dbReference type="Proteomes" id="UP000245609">
    <property type="component" value="Unassembled WGS sequence"/>
</dbReference>
<dbReference type="Gene3D" id="3.40.30.10">
    <property type="entry name" value="Glutaredoxin"/>
    <property type="match status" value="1"/>
</dbReference>
<dbReference type="GO" id="GO:0006749">
    <property type="term" value="P:glutathione metabolic process"/>
    <property type="evidence" value="ECO:0007669"/>
    <property type="project" value="TreeGrafter"/>
</dbReference>
<dbReference type="InterPro" id="IPR036282">
    <property type="entry name" value="Glutathione-S-Trfase_C_sf"/>
</dbReference>
<reference evidence="2 3" key="1">
    <citation type="journal article" date="2018" name="MBio">
        <title>Comparative Genomics Reveals the Core Gene Toolbox for the Fungus-Insect Symbiosis.</title>
        <authorList>
            <person name="Wang Y."/>
            <person name="Stata M."/>
            <person name="Wang W."/>
            <person name="Stajich J.E."/>
            <person name="White M.M."/>
            <person name="Moncalvo J.M."/>
        </authorList>
    </citation>
    <scope>NUCLEOTIDE SEQUENCE [LARGE SCALE GENOMIC DNA]</scope>
    <source>
        <strain evidence="2 3">SC-DP-2</strain>
    </source>
</reference>
<dbReference type="SUPFAM" id="SSF52833">
    <property type="entry name" value="Thioredoxin-like"/>
    <property type="match status" value="1"/>
</dbReference>
<dbReference type="AlphaFoldDB" id="A0A2T9Y5V8"/>
<dbReference type="SUPFAM" id="SSF47616">
    <property type="entry name" value="GST C-terminal domain-like"/>
    <property type="match status" value="1"/>
</dbReference>
<sequence length="381" mass="43579">MTTYTVEYFPVNALAWVERAILSLAGVEYKNEFPDWLAERGRTPFGRLPVLKETRPDGTELVLAESCAIDIYLSEKYGYLPKDVTEKAIALQYYFQYFDVLDKFIAYKLYYKTNEARDRYIDRIKTFIHRHESILSKSKSGYYCGDSMTLPDICIYHLYKEISGYEDQTLNYFAKEKIPSITNLLGDKDAQLSGTKGGRTFDDTNSNKLNLPPDNIPRLELSNLKSPSASRADGYFKRITQPCSTACGLENNNRKNKRISGVFPEIKALGGKRIKKISTIRDLKINFLLNQGYKLYSKLAASAKKPRQEKNLIIKISSFLSEFNKIKKSSNIGPILESSNLMLEKLKLKTKNEANEDKVDNGTKRKLINKIVKNPTLFVEN</sequence>
<evidence type="ECO:0000259" key="1">
    <source>
        <dbReference type="PROSITE" id="PS50404"/>
    </source>
</evidence>
<dbReference type="OrthoDB" id="414243at2759"/>
<dbReference type="GO" id="GO:0004364">
    <property type="term" value="F:glutathione transferase activity"/>
    <property type="evidence" value="ECO:0007669"/>
    <property type="project" value="TreeGrafter"/>
</dbReference>
<accession>A0A2T9Y5V8</accession>
<dbReference type="PROSITE" id="PS50404">
    <property type="entry name" value="GST_NTER"/>
    <property type="match status" value="1"/>
</dbReference>
<dbReference type="Gene3D" id="1.20.1050.10">
    <property type="match status" value="1"/>
</dbReference>
<evidence type="ECO:0000313" key="3">
    <source>
        <dbReference type="Proteomes" id="UP000245609"/>
    </source>
</evidence>
<dbReference type="InterPro" id="IPR036249">
    <property type="entry name" value="Thioredoxin-like_sf"/>
</dbReference>
<name>A0A2T9Y5V8_9FUNG</name>
<feature type="domain" description="GST N-terminal" evidence="1">
    <location>
        <begin position="2"/>
        <end position="81"/>
    </location>
</feature>
<gene>
    <name evidence="2" type="ORF">BB560_006446</name>
</gene>
<keyword evidence="3" id="KW-1185">Reference proteome</keyword>
<dbReference type="InterPro" id="IPR004045">
    <property type="entry name" value="Glutathione_S-Trfase_N"/>
</dbReference>
<dbReference type="Pfam" id="PF14497">
    <property type="entry name" value="GST_C_3"/>
    <property type="match status" value="1"/>
</dbReference>
<proteinExistence type="predicted"/>
<dbReference type="InterPro" id="IPR050213">
    <property type="entry name" value="GST_superfamily"/>
</dbReference>
<dbReference type="InterPro" id="IPR004046">
    <property type="entry name" value="GST_C"/>
</dbReference>
<dbReference type="PANTHER" id="PTHR11571">
    <property type="entry name" value="GLUTATHIONE S-TRANSFERASE"/>
    <property type="match status" value="1"/>
</dbReference>